<dbReference type="EMBL" id="BAABJO010000050">
    <property type="protein sequence ID" value="GAA5140911.1"/>
    <property type="molecule type" value="Genomic_DNA"/>
</dbReference>
<gene>
    <name evidence="1" type="ORF">GCM10023320_79160</name>
</gene>
<dbReference type="Pfam" id="PF04199">
    <property type="entry name" value="Cyclase"/>
    <property type="match status" value="1"/>
</dbReference>
<name>A0ABP9PBD9_9PSEU</name>
<reference evidence="2" key="1">
    <citation type="journal article" date="2019" name="Int. J. Syst. Evol. Microbiol.">
        <title>The Global Catalogue of Microorganisms (GCM) 10K type strain sequencing project: providing services to taxonomists for standard genome sequencing and annotation.</title>
        <authorList>
            <consortium name="The Broad Institute Genomics Platform"/>
            <consortium name="The Broad Institute Genome Sequencing Center for Infectious Disease"/>
            <person name="Wu L."/>
            <person name="Ma J."/>
        </authorList>
    </citation>
    <scope>NUCLEOTIDE SEQUENCE [LARGE SCALE GENOMIC DNA]</scope>
    <source>
        <strain evidence="2">JCM 18302</strain>
    </source>
</reference>
<dbReference type="Proteomes" id="UP001500804">
    <property type="component" value="Unassembled WGS sequence"/>
</dbReference>
<comment type="caution">
    <text evidence="1">The sequence shown here is derived from an EMBL/GenBank/DDBJ whole genome shotgun (WGS) entry which is preliminary data.</text>
</comment>
<proteinExistence type="predicted"/>
<dbReference type="InterPro" id="IPR037175">
    <property type="entry name" value="KFase_sf"/>
</dbReference>
<keyword evidence="2" id="KW-1185">Reference proteome</keyword>
<protein>
    <submittedName>
        <fullName evidence="1">Cyclase family protein</fullName>
    </submittedName>
</protein>
<dbReference type="Gene3D" id="3.50.30.50">
    <property type="entry name" value="Putative cyclase"/>
    <property type="match status" value="1"/>
</dbReference>
<evidence type="ECO:0000313" key="2">
    <source>
        <dbReference type="Proteomes" id="UP001500804"/>
    </source>
</evidence>
<dbReference type="InterPro" id="IPR007325">
    <property type="entry name" value="KFase/CYL"/>
</dbReference>
<organism evidence="1 2">
    <name type="scientific">Pseudonocardia adelaidensis</name>
    <dbReference type="NCBI Taxonomy" id="648754"/>
    <lineage>
        <taxon>Bacteria</taxon>
        <taxon>Bacillati</taxon>
        <taxon>Actinomycetota</taxon>
        <taxon>Actinomycetes</taxon>
        <taxon>Pseudonocardiales</taxon>
        <taxon>Pseudonocardiaceae</taxon>
        <taxon>Pseudonocardia</taxon>
    </lineage>
</organism>
<sequence>MTWEMQVPFPAAGAMRVFDLAQQMYTGIPHHPAHPPYSFVLTKRHGDVVYPGGVSGSAAMITTGDHVGTHIDGFAHVAKLGKIYNGVEIEGHQSFSEGMAVHSVHEMAPIAASGHVVDMPTLLGRELTPADGVTGDHLATWFAEHGPEPAAGSVVLVRTGWDRYWDDPPRFLGTDGAAPGVALDGARWLSDRGVRASGCDTVAYEQLPSPSLDVHVHLLVESGISIMEAMNLEPVVGASAWSFFFLAAPLRITGGTGSPIRPLAFVPQA</sequence>
<accession>A0ABP9PBD9</accession>
<dbReference type="PANTHER" id="PTHR34861">
    <property type="match status" value="1"/>
</dbReference>
<dbReference type="PANTHER" id="PTHR34861:SF10">
    <property type="entry name" value="CYCLASE"/>
    <property type="match status" value="1"/>
</dbReference>
<dbReference type="RefSeq" id="WP_345612772.1">
    <property type="nucleotide sequence ID" value="NZ_BAABJO010000050.1"/>
</dbReference>
<evidence type="ECO:0000313" key="1">
    <source>
        <dbReference type="EMBL" id="GAA5140911.1"/>
    </source>
</evidence>
<dbReference type="SUPFAM" id="SSF102198">
    <property type="entry name" value="Putative cyclase"/>
    <property type="match status" value="1"/>
</dbReference>